<keyword evidence="1" id="KW-0812">Transmembrane</keyword>
<keyword evidence="1" id="KW-0472">Membrane</keyword>
<reference evidence="2 3" key="1">
    <citation type="submission" date="2016-10" db="EMBL/GenBank/DDBJ databases">
        <title>Flavobacterium gilvum sp. nov., isolated from stream water.</title>
        <authorList>
            <person name="Shin S.-K."/>
            <person name="Cho Y.-J."/>
            <person name="Yi H."/>
        </authorList>
    </citation>
    <scope>NUCLEOTIDE SEQUENCE [LARGE SCALE GENOMIC DNA]</scope>
    <source>
        <strain evidence="2 3">EM1308</strain>
    </source>
</reference>
<evidence type="ECO:0000313" key="2">
    <source>
        <dbReference type="EMBL" id="AOW09268.1"/>
    </source>
</evidence>
<keyword evidence="1" id="KW-1133">Transmembrane helix</keyword>
<keyword evidence="3" id="KW-1185">Reference proteome</keyword>
<dbReference type="EMBL" id="CP017479">
    <property type="protein sequence ID" value="AOW09268.1"/>
    <property type="molecule type" value="Genomic_DNA"/>
</dbReference>
<name>A0AAC9N6R7_9FLAO</name>
<sequence>MELNKWEKEFKEQLNSREISPSENSWTKLDAMLTVSEKPKTKFHWMYIAASLIGFLLIGTIYFNQKENAIVIEKNEVVIQKRIEKKNNEEPLITNSNNIENATAVFASKNTGKAYGVPELEKEIIIAKDSSSQNQEVVSVNNQIEKSESIQSETNTVTVDELFARLDKSARIDNKSYSDSEVHVDANYLLLQVDNDLEPTFRQKVFTKIVDNFKAVKEAVVNKNKE</sequence>
<proteinExistence type="predicted"/>
<organism evidence="2 3">
    <name type="scientific">Flavobacterium gilvum</name>
    <dbReference type="NCBI Taxonomy" id="1492737"/>
    <lineage>
        <taxon>Bacteria</taxon>
        <taxon>Pseudomonadati</taxon>
        <taxon>Bacteroidota</taxon>
        <taxon>Flavobacteriia</taxon>
        <taxon>Flavobacteriales</taxon>
        <taxon>Flavobacteriaceae</taxon>
        <taxon>Flavobacterium</taxon>
    </lineage>
</organism>
<dbReference type="AlphaFoldDB" id="A0AAC9N6R7"/>
<feature type="transmembrane region" description="Helical" evidence="1">
    <location>
        <begin position="45"/>
        <end position="64"/>
    </location>
</feature>
<accession>A0AAC9N6R7</accession>
<protein>
    <submittedName>
        <fullName evidence="2">Uncharacterized protein</fullName>
    </submittedName>
</protein>
<gene>
    <name evidence="2" type="ORF">EM308_06965</name>
</gene>
<dbReference type="Proteomes" id="UP000175968">
    <property type="component" value="Chromosome"/>
</dbReference>
<evidence type="ECO:0000256" key="1">
    <source>
        <dbReference type="SAM" id="Phobius"/>
    </source>
</evidence>
<dbReference type="RefSeq" id="WP_035636734.1">
    <property type="nucleotide sequence ID" value="NZ_CP017479.1"/>
</dbReference>
<evidence type="ECO:0000313" key="3">
    <source>
        <dbReference type="Proteomes" id="UP000175968"/>
    </source>
</evidence>
<dbReference type="KEGG" id="fgl:EM308_06965"/>